<evidence type="ECO:0000313" key="11">
    <source>
        <dbReference type="EMBL" id="OXA58994.1"/>
    </source>
</evidence>
<feature type="transmembrane region" description="Helical" evidence="9">
    <location>
        <begin position="262"/>
        <end position="279"/>
    </location>
</feature>
<keyword evidence="6" id="KW-0256">Endoplasmic reticulum</keyword>
<feature type="transmembrane region" description="Helical" evidence="9">
    <location>
        <begin position="347"/>
        <end position="367"/>
    </location>
</feature>
<evidence type="ECO:0000256" key="7">
    <source>
        <dbReference type="ARBA" id="ARBA00022989"/>
    </source>
</evidence>
<dbReference type="Proteomes" id="UP000198287">
    <property type="component" value="Unassembled WGS sequence"/>
</dbReference>
<evidence type="ECO:0000313" key="12">
    <source>
        <dbReference type="Proteomes" id="UP000198287"/>
    </source>
</evidence>
<comment type="similarity">
    <text evidence="3">Belongs to the OST3/OST6 family.</text>
</comment>
<sequence length="369" mass="42693">MQILLALLWAYFLVPDVDSKRLSSPPTKQNNGAVEISLPERILRLNELLKQSPLAPITLSFKQYRQLVLPAPRNFSFFVLFVNGEDVTDEKDSEYCGKCDDAIAWWNHVASIHFVQEWRKNGGYLFSEKPDPVFFGIVKIYWDKVSKVKVPVQINQPNMYYFGNTTSGRKMDSNFGRISSLNSSQFKNDEFPRQMYIFDLLEWITECSGIVIDLRTEPLKWNRTGVTFIWMIAFLAIYFVWRVFDVTLIVQAVWDLLNNINYKYLAVCFALWCVSGQLYNQMKNTGWAYYDKDHNMVFVAPGHSYQLLSESFIVMALYAGITISFVQLIQKAEDAEEQKINLDPSKLFGSFILLVSSFMGLMHVVTIKN</sequence>
<dbReference type="AlphaFoldDB" id="A0A226EPL9"/>
<feature type="chain" id="PRO_5013166731" evidence="10">
    <location>
        <begin position="20"/>
        <end position="369"/>
    </location>
</feature>
<proteinExistence type="inferred from homology"/>
<protein>
    <submittedName>
        <fullName evidence="11">Magnesium transporter protein 1</fullName>
    </submittedName>
</protein>
<evidence type="ECO:0000256" key="4">
    <source>
        <dbReference type="ARBA" id="ARBA00022692"/>
    </source>
</evidence>
<name>A0A226EPL9_FOLCA</name>
<dbReference type="InterPro" id="IPR021149">
    <property type="entry name" value="OligosaccharylTrfase_OST3/OST6"/>
</dbReference>
<feature type="signal peptide" evidence="10">
    <location>
        <begin position="1"/>
        <end position="19"/>
    </location>
</feature>
<comment type="caution">
    <text evidence="11">The sequence shown here is derived from an EMBL/GenBank/DDBJ whole genome shotgun (WGS) entry which is preliminary data.</text>
</comment>
<evidence type="ECO:0000256" key="9">
    <source>
        <dbReference type="SAM" id="Phobius"/>
    </source>
</evidence>
<evidence type="ECO:0000256" key="5">
    <source>
        <dbReference type="ARBA" id="ARBA00022729"/>
    </source>
</evidence>
<keyword evidence="8 9" id="KW-0472">Membrane</keyword>
<comment type="subcellular location">
    <subcellularLocation>
        <location evidence="2">Endoplasmic reticulum membrane</location>
        <topology evidence="2">Multi-pass membrane protein</topology>
    </subcellularLocation>
</comment>
<keyword evidence="4 9" id="KW-0812">Transmembrane</keyword>
<dbReference type="PANTHER" id="PTHR12692:SF0">
    <property type="entry name" value="GH11935P"/>
    <property type="match status" value="1"/>
</dbReference>
<feature type="transmembrane region" description="Helical" evidence="9">
    <location>
        <begin position="228"/>
        <end position="250"/>
    </location>
</feature>
<comment type="function">
    <text evidence="1">Subunit of the oligosaccharyl transferase (OST) complex that catalyzes the initial transfer of a defined glycan (Glc(3)Man(9)GlcNAc(2) in eukaryotes) from the lipid carrier dolichol-pyrophosphate to an asparagine residue within an Asn-X-Ser/Thr consensus motif in nascent polypeptide chains, the first step in protein N-glycosylation. N-glycosylation occurs cotranslationally and the complex associates with the Sec61 complex at the channel-forming translocon complex that mediates protein translocation across the endoplasmic reticulum (ER). All subunits are required for a maximal enzyme activity.</text>
</comment>
<keyword evidence="5 10" id="KW-0732">Signal</keyword>
<evidence type="ECO:0000256" key="10">
    <source>
        <dbReference type="SAM" id="SignalP"/>
    </source>
</evidence>
<evidence type="ECO:0000256" key="6">
    <source>
        <dbReference type="ARBA" id="ARBA00022824"/>
    </source>
</evidence>
<dbReference type="PANTHER" id="PTHR12692">
    <property type="entry name" value="DOLICHYL-DIPHOSPHOOLIGOSACCHARIDE--PROTEIN GLYCOSYLTRANSFERASE-RELATED"/>
    <property type="match status" value="1"/>
</dbReference>
<dbReference type="GO" id="GO:0018279">
    <property type="term" value="P:protein N-linked glycosylation via asparagine"/>
    <property type="evidence" value="ECO:0007669"/>
    <property type="project" value="TreeGrafter"/>
</dbReference>
<organism evidence="11 12">
    <name type="scientific">Folsomia candida</name>
    <name type="common">Springtail</name>
    <dbReference type="NCBI Taxonomy" id="158441"/>
    <lineage>
        <taxon>Eukaryota</taxon>
        <taxon>Metazoa</taxon>
        <taxon>Ecdysozoa</taxon>
        <taxon>Arthropoda</taxon>
        <taxon>Hexapoda</taxon>
        <taxon>Collembola</taxon>
        <taxon>Entomobryomorpha</taxon>
        <taxon>Isotomoidea</taxon>
        <taxon>Isotomidae</taxon>
        <taxon>Proisotominae</taxon>
        <taxon>Folsomia</taxon>
    </lineage>
</organism>
<dbReference type="OMA" id="PMSANEY"/>
<dbReference type="EMBL" id="LNIX01000002">
    <property type="protein sequence ID" value="OXA58994.1"/>
    <property type="molecule type" value="Genomic_DNA"/>
</dbReference>
<dbReference type="GO" id="GO:0008250">
    <property type="term" value="C:oligosaccharyltransferase complex"/>
    <property type="evidence" value="ECO:0007669"/>
    <property type="project" value="TreeGrafter"/>
</dbReference>
<feature type="transmembrane region" description="Helical" evidence="9">
    <location>
        <begin position="305"/>
        <end position="326"/>
    </location>
</feature>
<gene>
    <name evidence="11" type="ORF">Fcan01_04314</name>
</gene>
<evidence type="ECO:0000256" key="8">
    <source>
        <dbReference type="ARBA" id="ARBA00023136"/>
    </source>
</evidence>
<dbReference type="STRING" id="158441.A0A226EPL9"/>
<accession>A0A226EPL9</accession>
<dbReference type="OrthoDB" id="67566at2759"/>
<reference evidence="11 12" key="1">
    <citation type="submission" date="2015-12" db="EMBL/GenBank/DDBJ databases">
        <title>The genome of Folsomia candida.</title>
        <authorList>
            <person name="Faddeeva A."/>
            <person name="Derks M.F."/>
            <person name="Anvar Y."/>
            <person name="Smit S."/>
            <person name="Van Straalen N."/>
            <person name="Roelofs D."/>
        </authorList>
    </citation>
    <scope>NUCLEOTIDE SEQUENCE [LARGE SCALE GENOMIC DNA]</scope>
    <source>
        <strain evidence="11 12">VU population</strain>
        <tissue evidence="11">Whole body</tissue>
    </source>
</reference>
<keyword evidence="12" id="KW-1185">Reference proteome</keyword>
<evidence type="ECO:0000256" key="3">
    <source>
        <dbReference type="ARBA" id="ARBA00009561"/>
    </source>
</evidence>
<evidence type="ECO:0000256" key="1">
    <source>
        <dbReference type="ARBA" id="ARBA00002791"/>
    </source>
</evidence>
<dbReference type="Pfam" id="PF04756">
    <property type="entry name" value="OST3_OST6"/>
    <property type="match status" value="1"/>
</dbReference>
<evidence type="ECO:0000256" key="2">
    <source>
        <dbReference type="ARBA" id="ARBA00004477"/>
    </source>
</evidence>
<keyword evidence="7 9" id="KW-1133">Transmembrane helix</keyword>